<keyword evidence="1" id="KW-0732">Signal</keyword>
<dbReference type="CTD" id="9803405"/>
<dbReference type="AlphaFoldDB" id="E3NJ22"/>
<dbReference type="PANTHER" id="PTHR47753">
    <property type="entry name" value="C-TYPE LECTIN-RELATED"/>
    <property type="match status" value="1"/>
</dbReference>
<dbReference type="InParanoid" id="E3NJ22"/>
<dbReference type="Gene3D" id="3.10.100.10">
    <property type="entry name" value="Mannose-Binding Protein A, subunit A"/>
    <property type="match status" value="2"/>
</dbReference>
<dbReference type="GeneID" id="9803405"/>
<keyword evidence="3" id="KW-1185">Reference proteome</keyword>
<sequence length="567" mass="64557">MKFGWFCLLISIHLVVCELDFDEGLKKACQTMGGVFKQRENPQAIRGDTCDLTYRMAYRDEVDAKEFCELYAPWRLNKVILKEENERKTVTCSVEATMTCKSGWQMMFGYCYQMPDKHSTYSKTDAEKLCQSRGGSIAFIRHRYIIGVWKRHFSSIGQIWVVASPTFDQHIKTTGTVDGTALALAFTGKHFDFSVFPNSLIRIDPKIKLQVLCEYQPPMTPAEVNYLGRRYSEIYYPSIPVDHGVLIRSASSYTSSYNQLDVCEKMLKSYLSSDVGVYIPDKKTLNAMAQRTLPLILHSRSSAIDVTENSKLDEVMCSSRDMKLKVALKSSVIQYYFLEEFKMSSTCQNMGSTGITHSSKSTPQLVPISDSRSLPIWCKLGTATRPKFTVPDGYSVFRRKNGQYVAHALIQEYVYQPEALSGCKARGAILSGMESMEEGAFLEKIALDAKLTKGKPEFGVWMGGRRRAECLGVVKGFEETGPCTRDRVYEWIDGSSHTFEAEFWKDEKDEKNPNRQNTRTLMLAFIYLKNASWADPNSNGYLDDCLPDWAQRPFFCQVNIHVEYENI</sequence>
<evidence type="ECO:0008006" key="4">
    <source>
        <dbReference type="Google" id="ProtNLM"/>
    </source>
</evidence>
<organism evidence="3">
    <name type="scientific">Caenorhabditis remanei</name>
    <name type="common">Caenorhabditis vulgaris</name>
    <dbReference type="NCBI Taxonomy" id="31234"/>
    <lineage>
        <taxon>Eukaryota</taxon>
        <taxon>Metazoa</taxon>
        <taxon>Ecdysozoa</taxon>
        <taxon>Nematoda</taxon>
        <taxon>Chromadorea</taxon>
        <taxon>Rhabditida</taxon>
        <taxon>Rhabditina</taxon>
        <taxon>Rhabditomorpha</taxon>
        <taxon>Rhabditoidea</taxon>
        <taxon>Rhabditidae</taxon>
        <taxon>Peloderinae</taxon>
        <taxon>Caenorhabditis</taxon>
    </lineage>
</organism>
<dbReference type="InterPro" id="IPR016186">
    <property type="entry name" value="C-type_lectin-like/link_sf"/>
</dbReference>
<dbReference type="EMBL" id="DS268722">
    <property type="protein sequence ID" value="EFO99647.1"/>
    <property type="molecule type" value="Genomic_DNA"/>
</dbReference>
<feature type="chain" id="PRO_5003178676" description="C-type lectin domain-containing protein" evidence="1">
    <location>
        <begin position="18"/>
        <end position="567"/>
    </location>
</feature>
<dbReference type="PANTHER" id="PTHR47753:SF1">
    <property type="entry name" value="C-TYPE LECTIN DOMAIN-CONTAINING PROTEIN"/>
    <property type="match status" value="1"/>
</dbReference>
<protein>
    <recommendedName>
        <fullName evidence="4">C-type lectin domain-containing protein</fullName>
    </recommendedName>
</protein>
<dbReference type="OrthoDB" id="5775348at2759"/>
<accession>E3NJ22</accession>
<proteinExistence type="predicted"/>
<dbReference type="SUPFAM" id="SSF56436">
    <property type="entry name" value="C-type lectin-like"/>
    <property type="match status" value="2"/>
</dbReference>
<evidence type="ECO:0000313" key="3">
    <source>
        <dbReference type="Proteomes" id="UP000008281"/>
    </source>
</evidence>
<evidence type="ECO:0000313" key="2">
    <source>
        <dbReference type="EMBL" id="EFO99647.1"/>
    </source>
</evidence>
<evidence type="ECO:0000256" key="1">
    <source>
        <dbReference type="SAM" id="SignalP"/>
    </source>
</evidence>
<dbReference type="CDD" id="cd00037">
    <property type="entry name" value="CLECT"/>
    <property type="match status" value="1"/>
</dbReference>
<gene>
    <name evidence="2" type="ORF">CRE_24835</name>
</gene>
<dbReference type="Proteomes" id="UP000008281">
    <property type="component" value="Unassembled WGS sequence"/>
</dbReference>
<dbReference type="eggNOG" id="KOG1664">
    <property type="taxonomic scope" value="Eukaryota"/>
</dbReference>
<dbReference type="HOGENOM" id="CLU_032076_1_0_1"/>
<dbReference type="KEGG" id="crq:GCK72_015769"/>
<name>E3NJ22_CAERE</name>
<reference evidence="2" key="1">
    <citation type="submission" date="2007-07" db="EMBL/GenBank/DDBJ databases">
        <title>PCAP assembly of the Caenorhabditis remanei genome.</title>
        <authorList>
            <consortium name="The Caenorhabditis remanei Sequencing Consortium"/>
            <person name="Wilson R.K."/>
        </authorList>
    </citation>
    <scope>NUCLEOTIDE SEQUENCE [LARGE SCALE GENOMIC DNA]</scope>
    <source>
        <strain evidence="2">PB4641</strain>
    </source>
</reference>
<feature type="signal peptide" evidence="1">
    <location>
        <begin position="1"/>
        <end position="17"/>
    </location>
</feature>
<dbReference type="InterPro" id="IPR016187">
    <property type="entry name" value="CTDL_fold"/>
</dbReference>
<dbReference type="RefSeq" id="XP_003091601.2">
    <property type="nucleotide sequence ID" value="XM_003091553.2"/>
</dbReference>